<evidence type="ECO:0000313" key="1">
    <source>
        <dbReference type="EMBL" id="EQB47138.1"/>
    </source>
</evidence>
<reference evidence="2" key="1">
    <citation type="journal article" date="2013" name="Mol. Plant Microbe Interact.">
        <title>Global aspects of pacC regulation of pathogenicity genes in Colletotrichum gloeosporioides as revealed by transcriptome analysis.</title>
        <authorList>
            <person name="Alkan N."/>
            <person name="Meng X."/>
            <person name="Friedlander G."/>
            <person name="Reuveni E."/>
            <person name="Sukno S."/>
            <person name="Sherman A."/>
            <person name="Thon M."/>
            <person name="Fluhr R."/>
            <person name="Prusky D."/>
        </authorList>
    </citation>
    <scope>NUCLEOTIDE SEQUENCE [LARGE SCALE GENOMIC DNA]</scope>
    <source>
        <strain evidence="2">Cg-14</strain>
    </source>
</reference>
<dbReference type="HOGENOM" id="CLU_3436810_0_0_1"/>
<protein>
    <submittedName>
        <fullName evidence="1">Uncharacterized protein</fullName>
    </submittedName>
</protein>
<dbReference type="EMBL" id="AMYD01003092">
    <property type="protein sequence ID" value="EQB47138.1"/>
    <property type="molecule type" value="Genomic_DNA"/>
</dbReference>
<dbReference type="Proteomes" id="UP000015530">
    <property type="component" value="Unassembled WGS sequence"/>
</dbReference>
<evidence type="ECO:0000313" key="2">
    <source>
        <dbReference type="Proteomes" id="UP000015530"/>
    </source>
</evidence>
<sequence>MPSLFEGLPLRK</sequence>
<name>T0K313_COLGC</name>
<comment type="caution">
    <text evidence="1">The sequence shown here is derived from an EMBL/GenBank/DDBJ whole genome shotgun (WGS) entry which is preliminary data.</text>
</comment>
<accession>T0K313</accession>
<proteinExistence type="predicted"/>
<organism evidence="1 2">
    <name type="scientific">Colletotrichum gloeosporioides (strain Cg-14)</name>
    <name type="common">Anthracnose fungus</name>
    <name type="synonym">Glomerella cingulata</name>
    <dbReference type="NCBI Taxonomy" id="1237896"/>
    <lineage>
        <taxon>Eukaryota</taxon>
        <taxon>Fungi</taxon>
        <taxon>Dikarya</taxon>
        <taxon>Ascomycota</taxon>
        <taxon>Pezizomycotina</taxon>
        <taxon>Sordariomycetes</taxon>
        <taxon>Hypocreomycetidae</taxon>
        <taxon>Glomerellales</taxon>
        <taxon>Glomerellaceae</taxon>
        <taxon>Colletotrichum</taxon>
        <taxon>Colletotrichum gloeosporioides species complex</taxon>
    </lineage>
</organism>
<gene>
    <name evidence="1" type="ORF">CGLO_13753</name>
</gene>